<proteinExistence type="predicted"/>
<organism evidence="1 2">
    <name type="scientific">Thalictrum thalictroides</name>
    <name type="common">Rue-anemone</name>
    <name type="synonym">Anemone thalictroides</name>
    <dbReference type="NCBI Taxonomy" id="46969"/>
    <lineage>
        <taxon>Eukaryota</taxon>
        <taxon>Viridiplantae</taxon>
        <taxon>Streptophyta</taxon>
        <taxon>Embryophyta</taxon>
        <taxon>Tracheophyta</taxon>
        <taxon>Spermatophyta</taxon>
        <taxon>Magnoliopsida</taxon>
        <taxon>Ranunculales</taxon>
        <taxon>Ranunculaceae</taxon>
        <taxon>Thalictroideae</taxon>
        <taxon>Thalictrum</taxon>
    </lineage>
</organism>
<comment type="caution">
    <text evidence="1">The sequence shown here is derived from an EMBL/GenBank/DDBJ whole genome shotgun (WGS) entry which is preliminary data.</text>
</comment>
<gene>
    <name evidence="1" type="ORF">FRX31_029973</name>
</gene>
<accession>A0A7J6V6B5</accession>
<dbReference type="EMBL" id="JABWDY010037409">
    <property type="protein sequence ID" value="KAF5180443.1"/>
    <property type="molecule type" value="Genomic_DNA"/>
</dbReference>
<protein>
    <submittedName>
        <fullName evidence="1">Uncharacterized protein</fullName>
    </submittedName>
</protein>
<sequence length="76" mass="8786">MCFWRSLGRGEAKQLVVCYCVHHLAQDNKTKKTMFPFFSLSDQNGQEKTPLIDLPACVEVLFSEVELLFFHTYSVI</sequence>
<dbReference type="AlphaFoldDB" id="A0A7J6V6B5"/>
<evidence type="ECO:0000313" key="2">
    <source>
        <dbReference type="Proteomes" id="UP000554482"/>
    </source>
</evidence>
<name>A0A7J6V6B5_THATH</name>
<dbReference type="Proteomes" id="UP000554482">
    <property type="component" value="Unassembled WGS sequence"/>
</dbReference>
<reference evidence="1 2" key="1">
    <citation type="submission" date="2020-06" db="EMBL/GenBank/DDBJ databases">
        <title>Transcriptomic and genomic resources for Thalictrum thalictroides and T. hernandezii: Facilitating candidate gene discovery in an emerging model plant lineage.</title>
        <authorList>
            <person name="Arias T."/>
            <person name="Riano-Pachon D.M."/>
            <person name="Di Stilio V.S."/>
        </authorList>
    </citation>
    <scope>NUCLEOTIDE SEQUENCE [LARGE SCALE GENOMIC DNA]</scope>
    <source>
        <strain evidence="2">cv. WT478/WT964</strain>
        <tissue evidence="1">Leaves</tissue>
    </source>
</reference>
<keyword evidence="2" id="KW-1185">Reference proteome</keyword>
<evidence type="ECO:0000313" key="1">
    <source>
        <dbReference type="EMBL" id="KAF5180443.1"/>
    </source>
</evidence>